<proteinExistence type="predicted"/>
<protein>
    <submittedName>
        <fullName evidence="1">Uncharacterized protein</fullName>
    </submittedName>
</protein>
<gene>
    <name evidence="1" type="ORF">CPOL0286_LOCUS10120</name>
</gene>
<dbReference type="EMBL" id="HBKO01022328">
    <property type="protein sequence ID" value="CAE2226218.1"/>
    <property type="molecule type" value="Transcribed_RNA"/>
</dbReference>
<accession>A0A6T7ZY66</accession>
<sequence length="113" mass="12019">MTTAQVGDWTLRLASVLERARDATEVAANRARDATETLLHAPAAPTAARCSTYELSCMEGGTPPLSESEMSDNARDTLARLGLSVSNAVNEFVTNLSEDSPLPTTTKYSGSTR</sequence>
<reference evidence="1" key="1">
    <citation type="submission" date="2021-01" db="EMBL/GenBank/DDBJ databases">
        <authorList>
            <person name="Corre E."/>
            <person name="Pelletier E."/>
            <person name="Niang G."/>
            <person name="Scheremetjew M."/>
            <person name="Finn R."/>
            <person name="Kale V."/>
            <person name="Holt S."/>
            <person name="Cochrane G."/>
            <person name="Meng A."/>
            <person name="Brown T."/>
            <person name="Cohen L."/>
        </authorList>
    </citation>
    <scope>NUCLEOTIDE SEQUENCE</scope>
    <source>
        <strain evidence="1">UIO037</strain>
    </source>
</reference>
<evidence type="ECO:0000313" key="1">
    <source>
        <dbReference type="EMBL" id="CAE2226218.1"/>
    </source>
</evidence>
<dbReference type="AlphaFoldDB" id="A0A6T7ZY66"/>
<name>A0A6T7ZY66_9EUKA</name>
<organism evidence="1">
    <name type="scientific">Prymnesium polylepis</name>
    <dbReference type="NCBI Taxonomy" id="72548"/>
    <lineage>
        <taxon>Eukaryota</taxon>
        <taxon>Haptista</taxon>
        <taxon>Haptophyta</taxon>
        <taxon>Prymnesiophyceae</taxon>
        <taxon>Prymnesiales</taxon>
        <taxon>Prymnesiaceae</taxon>
        <taxon>Prymnesium</taxon>
    </lineage>
</organism>